<evidence type="ECO:0000256" key="1">
    <source>
        <dbReference type="SAM" id="Phobius"/>
    </source>
</evidence>
<gene>
    <name evidence="2" type="ORF">ASTO00021_LOCUS5414</name>
</gene>
<organism evidence="2">
    <name type="scientific">Aplanochytrium stocchinoi</name>
    <dbReference type="NCBI Taxonomy" id="215587"/>
    <lineage>
        <taxon>Eukaryota</taxon>
        <taxon>Sar</taxon>
        <taxon>Stramenopiles</taxon>
        <taxon>Bigyra</taxon>
        <taxon>Labyrinthulomycetes</taxon>
        <taxon>Thraustochytrida</taxon>
        <taxon>Thraustochytriidae</taxon>
        <taxon>Aplanochytrium</taxon>
    </lineage>
</organism>
<feature type="transmembrane region" description="Helical" evidence="1">
    <location>
        <begin position="383"/>
        <end position="406"/>
    </location>
</feature>
<keyword evidence="1" id="KW-0812">Transmembrane</keyword>
<dbReference type="AlphaFoldDB" id="A0A7S3LLK2"/>
<reference evidence="2" key="1">
    <citation type="submission" date="2021-01" db="EMBL/GenBank/DDBJ databases">
        <authorList>
            <person name="Corre E."/>
            <person name="Pelletier E."/>
            <person name="Niang G."/>
            <person name="Scheremetjew M."/>
            <person name="Finn R."/>
            <person name="Kale V."/>
            <person name="Holt S."/>
            <person name="Cochrane G."/>
            <person name="Meng A."/>
            <person name="Brown T."/>
            <person name="Cohen L."/>
        </authorList>
    </citation>
    <scope>NUCLEOTIDE SEQUENCE</scope>
    <source>
        <strain evidence="2">GSBS06</strain>
    </source>
</reference>
<accession>A0A7S3LLK2</accession>
<keyword evidence="1" id="KW-0472">Membrane</keyword>
<keyword evidence="1" id="KW-1133">Transmembrane helix</keyword>
<feature type="transmembrane region" description="Helical" evidence="1">
    <location>
        <begin position="306"/>
        <end position="323"/>
    </location>
</feature>
<dbReference type="PANTHER" id="PTHR36840">
    <property type="entry name" value="BLL5714 PROTEIN"/>
    <property type="match status" value="1"/>
</dbReference>
<dbReference type="EMBL" id="HBIN01007391">
    <property type="protein sequence ID" value="CAE0435129.1"/>
    <property type="molecule type" value="Transcribed_RNA"/>
</dbReference>
<sequence>MALIKGKVSKIQRLFAEKIKAKKRKFYRPPAVRQRWDEEQEELENTWGELFFDLIFVAVAFKVGDLIVADFELGKYDRGLLFAYSTFVILYDAWQDRTLFLSRFVTDDSFHKLLDIISGFVTAVMAFSIVTPEEFLSMGEGRFNYALMLSSGKIIQLTIDMFKMWEFRYFSNHREQGITLKQHVTPTMSVTFRNYYIAASLITVAIYTSYIGYIRTTCFLWLASSIVPRQITFLAVLYWRNYQRSIRAKRADTEEERDRINSEGSGVPINVQFFIDRLYEFVMLLNGEGVLQVIILPITFGYATTHLVSFVLAFIILSLIQFIQFEIMPAKAEDSVVRRSRWRAPIMFFFWPIFCLSIIYVGISLKLVLKNHYKLDKAEYAKNSWLLCSSLAFAFMLLIFTSMLNLGPYELVFNEHFSGEKKSSDRNWRQIRSQCGIPNNVAVKRIAVYLVLFLSPLSLLTLPPLKLSGEFLLGSCVGILLVIAALTEIHVRSIRRIPDETDSQGEEVNYVLEDKSEYDKDDINRMFDVWRDRAEDLVNNFNNVDENRCKIQQANALYNETETLKEMLNVISENVKTLLPVNLTESASEDMEDQLDTDETFAGKTEGGTVVAVTPEFELDNEI</sequence>
<feature type="transmembrane region" description="Helical" evidence="1">
    <location>
        <begin position="471"/>
        <end position="491"/>
    </location>
</feature>
<dbReference type="InterPro" id="IPR010640">
    <property type="entry name" value="Low_temperature_requirement_A"/>
</dbReference>
<dbReference type="Pfam" id="PF06772">
    <property type="entry name" value="LtrA"/>
    <property type="match status" value="1"/>
</dbReference>
<evidence type="ECO:0000313" key="2">
    <source>
        <dbReference type="EMBL" id="CAE0435129.1"/>
    </source>
</evidence>
<feature type="transmembrane region" description="Helical" evidence="1">
    <location>
        <begin position="344"/>
        <end position="363"/>
    </location>
</feature>
<protein>
    <submittedName>
        <fullName evidence="2">Uncharacterized protein</fullName>
    </submittedName>
</protein>
<feature type="transmembrane region" description="Helical" evidence="1">
    <location>
        <begin position="219"/>
        <end position="239"/>
    </location>
</feature>
<feature type="transmembrane region" description="Helical" evidence="1">
    <location>
        <begin position="195"/>
        <end position="213"/>
    </location>
</feature>
<proteinExistence type="predicted"/>
<name>A0A7S3LLK2_9STRA</name>
<dbReference type="PANTHER" id="PTHR36840:SF1">
    <property type="entry name" value="BLL5714 PROTEIN"/>
    <property type="match status" value="1"/>
</dbReference>